<dbReference type="RefSeq" id="WP_043055527.1">
    <property type="nucleotide sequence ID" value="NZ_LXEY01000112.1"/>
</dbReference>
<name>A0A1B7LV61_9MICC</name>
<comment type="caution">
    <text evidence="2">The sequence shown here is derived from an EMBL/GenBank/DDBJ whole genome shotgun (WGS) entry which is preliminary data.</text>
</comment>
<evidence type="ECO:0000256" key="1">
    <source>
        <dbReference type="SAM" id="SignalP"/>
    </source>
</evidence>
<proteinExistence type="predicted"/>
<gene>
    <name evidence="2" type="ORF">A6F49_01220</name>
</gene>
<keyword evidence="1" id="KW-0732">Signal</keyword>
<dbReference type="PROSITE" id="PS51257">
    <property type="entry name" value="PROKAR_LIPOPROTEIN"/>
    <property type="match status" value="1"/>
</dbReference>
<accession>A0A1B7LV61</accession>
<feature type="chain" id="PRO_5008597141" description="DUF305 domain-containing protein" evidence="1">
    <location>
        <begin position="25"/>
        <end position="181"/>
    </location>
</feature>
<dbReference type="EMBL" id="LXEY01000112">
    <property type="protein sequence ID" value="OAV52012.1"/>
    <property type="molecule type" value="Genomic_DNA"/>
</dbReference>
<keyword evidence="3" id="KW-1185">Reference proteome</keyword>
<evidence type="ECO:0008006" key="4">
    <source>
        <dbReference type="Google" id="ProtNLM"/>
    </source>
</evidence>
<sequence>MSRSLRAVAATAIAGLALTGCAGASDVPAFDDIEAQMWDSMAASDAMGISGALPEEMAGDAAVIEEMLGGNLSDLQIYGALDGSATAIRLGDAQEPMMSFFGDDVYVSMDMVLETMGPMLPEDQRSQVAAEFAGKYADISDSVDTADSINMGDLLDQMRSAAEAGETDEVTGFNLTCTSEC</sequence>
<feature type="signal peptide" evidence="1">
    <location>
        <begin position="1"/>
        <end position="24"/>
    </location>
</feature>
<evidence type="ECO:0000313" key="3">
    <source>
        <dbReference type="Proteomes" id="UP000078292"/>
    </source>
</evidence>
<dbReference type="AlphaFoldDB" id="A0A1B7LV61"/>
<protein>
    <recommendedName>
        <fullName evidence="4">DUF305 domain-containing protein</fullName>
    </recommendedName>
</protein>
<organism evidence="2 3">
    <name type="scientific">Enteractinococcus helveticum</name>
    <dbReference type="NCBI Taxonomy" id="1837282"/>
    <lineage>
        <taxon>Bacteria</taxon>
        <taxon>Bacillati</taxon>
        <taxon>Actinomycetota</taxon>
        <taxon>Actinomycetes</taxon>
        <taxon>Micrococcales</taxon>
        <taxon>Micrococcaceae</taxon>
    </lineage>
</organism>
<dbReference type="Proteomes" id="UP000078292">
    <property type="component" value="Unassembled WGS sequence"/>
</dbReference>
<reference evidence="2 3" key="1">
    <citation type="submission" date="2016-04" db="EMBL/GenBank/DDBJ databases">
        <title>First whole genome shotgun sequence of the bacterium Enteractinococcus sp. strain UASWS1574.</title>
        <authorList>
            <person name="Crovadore J."/>
            <person name="Chablais R."/>
            <person name="Lefort F."/>
        </authorList>
    </citation>
    <scope>NUCLEOTIDE SEQUENCE [LARGE SCALE GENOMIC DNA]</scope>
    <source>
        <strain evidence="2 3">UASWS1574</strain>
    </source>
</reference>
<evidence type="ECO:0000313" key="2">
    <source>
        <dbReference type="EMBL" id="OAV52012.1"/>
    </source>
</evidence>